<accession>Q8KD31</accession>
<reference evidence="1 2" key="1">
    <citation type="journal article" date="2002" name="Proc. Natl. Acad. Sci. U.S.A.">
        <title>The complete genome sequence of Chlorobium tepidum TLS, a photosynthetic, anaerobic, green-sulfur bacterium.</title>
        <authorList>
            <person name="Eisen J.A."/>
            <person name="Nelson K.E."/>
            <person name="Paulsen I.T."/>
            <person name="Heidelberg J.F."/>
            <person name="Wu M."/>
            <person name="Dodson R.J."/>
            <person name="Deboy R."/>
            <person name="Gwinn M.L."/>
            <person name="Nelson W.C."/>
            <person name="Haft D.H."/>
            <person name="Hickey E.K."/>
            <person name="Peterson J.D."/>
            <person name="Durkin A.S."/>
            <person name="Kolonay J.L."/>
            <person name="Yang F."/>
            <person name="Holt I."/>
            <person name="Umayam L.A."/>
            <person name="Mason T."/>
            <person name="Brenner M."/>
            <person name="Shea T.P."/>
            <person name="Parksey D."/>
            <person name="Nierman W.C."/>
            <person name="Feldblyum T.V."/>
            <person name="Hansen C.L."/>
            <person name="Craven M.B."/>
            <person name="Radune D."/>
            <person name="Vamathevan J."/>
            <person name="Khouri H."/>
            <person name="White O."/>
            <person name="Gruber T.M."/>
            <person name="Ketchum K.A."/>
            <person name="Venter J.C."/>
            <person name="Tettelin H."/>
            <person name="Bryant D.A."/>
            <person name="Fraser C.M."/>
        </authorList>
    </citation>
    <scope>NUCLEOTIDE SEQUENCE [LARGE SCALE GENOMIC DNA]</scope>
    <source>
        <strain evidence="2">ATCC 49652 / DSM 12025 / NBRC 103806 / TLS</strain>
    </source>
</reference>
<keyword evidence="2" id="KW-1185">Reference proteome</keyword>
<sequence length="42" mass="5158">MSNNFTGYMTLISYGWTNRMVKCNFQNVRWKFPETIPRRKIQ</sequence>
<dbReference type="Proteomes" id="UP000001007">
    <property type="component" value="Chromosome"/>
</dbReference>
<dbReference type="KEGG" id="cte:CT1224"/>
<name>Q8KD31_CHLTE</name>
<evidence type="ECO:0000313" key="2">
    <source>
        <dbReference type="Proteomes" id="UP000001007"/>
    </source>
</evidence>
<protein>
    <submittedName>
        <fullName evidence="1">Uncharacterized protein</fullName>
    </submittedName>
</protein>
<proteinExistence type="predicted"/>
<evidence type="ECO:0000313" key="1">
    <source>
        <dbReference type="EMBL" id="AAM72456.1"/>
    </source>
</evidence>
<organism evidence="1 2">
    <name type="scientific">Chlorobaculum tepidum (strain ATCC 49652 / DSM 12025 / NBRC 103806 / TLS)</name>
    <name type="common">Chlorobium tepidum</name>
    <dbReference type="NCBI Taxonomy" id="194439"/>
    <lineage>
        <taxon>Bacteria</taxon>
        <taxon>Pseudomonadati</taxon>
        <taxon>Chlorobiota</taxon>
        <taxon>Chlorobiia</taxon>
        <taxon>Chlorobiales</taxon>
        <taxon>Chlorobiaceae</taxon>
        <taxon>Chlorobaculum</taxon>
    </lineage>
</organism>
<dbReference type="AlphaFoldDB" id="Q8KD31"/>
<dbReference type="EMBL" id="AE006470">
    <property type="protein sequence ID" value="AAM72456.1"/>
    <property type="molecule type" value="Genomic_DNA"/>
</dbReference>
<gene>
    <name evidence="1" type="ordered locus">CT1224</name>
</gene>
<dbReference type="STRING" id="194439.CT1224"/>
<dbReference type="HOGENOM" id="CLU_3249174_0_0_10"/>
<dbReference type="EnsemblBacteria" id="AAM72456">
    <property type="protein sequence ID" value="AAM72456"/>
    <property type="gene ID" value="CT1224"/>
</dbReference>